<dbReference type="AlphaFoldDB" id="A0A1Z1UZ38"/>
<feature type="transmembrane region" description="Helical" evidence="6">
    <location>
        <begin position="12"/>
        <end position="43"/>
    </location>
</feature>
<comment type="subcellular location">
    <subcellularLocation>
        <location evidence="6">Cell membrane</location>
        <topology evidence="6">Multi-pass membrane protein</topology>
    </subcellularLocation>
    <subcellularLocation>
        <location evidence="1">Membrane</location>
        <topology evidence="1">Multi-pass membrane protein</topology>
    </subcellularLocation>
</comment>
<evidence type="ECO:0000256" key="5">
    <source>
        <dbReference type="ARBA" id="ARBA00023136"/>
    </source>
</evidence>
<dbReference type="PANTHER" id="PTHR43701:SF13">
    <property type="entry name" value="MEMBRANE TRANSPORTER PROTEIN YRKJ-RELATED"/>
    <property type="match status" value="1"/>
</dbReference>
<evidence type="ECO:0000256" key="4">
    <source>
        <dbReference type="ARBA" id="ARBA00022989"/>
    </source>
</evidence>
<keyword evidence="3 6" id="KW-0812">Transmembrane</keyword>
<dbReference type="InterPro" id="IPR002781">
    <property type="entry name" value="TM_pro_TauE-like"/>
</dbReference>
<keyword evidence="6" id="KW-1003">Cell membrane</keyword>
<reference evidence="7" key="1">
    <citation type="submission" date="2017-05" db="EMBL/GenBank/DDBJ databases">
        <title>Novel Multiresistance cfr-Encoding Plasmids in Linezolid-Resistant Methicillin-Resistant Staphylococcus epidermidis and Vancomycin-Resistant Enterococcus faecium (VRE): First Report of the Co-location of cfr and optrA in VRE.</title>
        <authorList>
            <person name="Lazaris A."/>
            <person name="Coleman D.C."/>
            <person name="Kearns A.M."/>
            <person name="Pichon B."/>
            <person name="Kinnevey P.M."/>
            <person name="Boyle B."/>
            <person name="Earls M.R."/>
            <person name="Connell B.O."/>
            <person name="Brennan G.I."/>
            <person name="Shore A.C."/>
        </authorList>
    </citation>
    <scope>NUCLEOTIDE SEQUENCE</scope>
    <source>
        <strain evidence="7">M13/0453</strain>
    </source>
</reference>
<keyword evidence="5 6" id="KW-0472">Membrane</keyword>
<evidence type="ECO:0000256" key="1">
    <source>
        <dbReference type="ARBA" id="ARBA00004141"/>
    </source>
</evidence>
<evidence type="ECO:0000256" key="3">
    <source>
        <dbReference type="ARBA" id="ARBA00022692"/>
    </source>
</evidence>
<organism evidence="7">
    <name type="scientific">Staphylococcus epidermidis</name>
    <dbReference type="NCBI Taxonomy" id="1282"/>
    <lineage>
        <taxon>Bacteria</taxon>
        <taxon>Bacillati</taxon>
        <taxon>Bacillota</taxon>
        <taxon>Bacilli</taxon>
        <taxon>Bacillales</taxon>
        <taxon>Staphylococcaceae</taxon>
        <taxon>Staphylococcus</taxon>
    </lineage>
</organism>
<dbReference type="PANTHER" id="PTHR43701">
    <property type="entry name" value="MEMBRANE TRANSPORTER PROTEIN MJ0441-RELATED"/>
    <property type="match status" value="1"/>
</dbReference>
<feature type="transmembrane region" description="Helical" evidence="6">
    <location>
        <begin position="55"/>
        <end position="87"/>
    </location>
</feature>
<sequence length="130" mass="13664">MGGGMLIGSMLGAILASLFNATFVNTVYVIIAILALILMFIKVKPTTQETKSKPLLFIIVGFGIGVISGIVGAGGAFIIIPVLLALFKLPMNTVVNNSIAIAFISSVGAFFIKLMQGYIPVESAIFLIIE</sequence>
<evidence type="ECO:0000313" key="7">
    <source>
        <dbReference type="EMBL" id="ARX60742.1"/>
    </source>
</evidence>
<dbReference type="EMBL" id="MF062491">
    <property type="protein sequence ID" value="ARX60742.1"/>
    <property type="molecule type" value="Genomic_DNA"/>
</dbReference>
<name>A0A1Z1UZ38_STAEP</name>
<evidence type="ECO:0000256" key="2">
    <source>
        <dbReference type="ARBA" id="ARBA00009142"/>
    </source>
</evidence>
<dbReference type="Pfam" id="PF01925">
    <property type="entry name" value="TauE"/>
    <property type="match status" value="1"/>
</dbReference>
<protein>
    <recommendedName>
        <fullName evidence="6">Probable membrane transporter protein</fullName>
    </recommendedName>
</protein>
<accession>A0A1Z1UZ38</accession>
<comment type="similarity">
    <text evidence="2 6">Belongs to the 4-toluene sulfonate uptake permease (TSUP) (TC 2.A.102) family.</text>
</comment>
<feature type="transmembrane region" description="Helical" evidence="6">
    <location>
        <begin position="93"/>
        <end position="112"/>
    </location>
</feature>
<proteinExistence type="inferred from homology"/>
<dbReference type="GO" id="GO:0005886">
    <property type="term" value="C:plasma membrane"/>
    <property type="evidence" value="ECO:0007669"/>
    <property type="project" value="UniProtKB-SubCell"/>
</dbReference>
<dbReference type="InterPro" id="IPR051598">
    <property type="entry name" value="TSUP/Inactive_protease-like"/>
</dbReference>
<evidence type="ECO:0000256" key="6">
    <source>
        <dbReference type="RuleBase" id="RU363041"/>
    </source>
</evidence>
<keyword evidence="4 6" id="KW-1133">Transmembrane helix</keyword>